<sequence>MELQWNCNICTYSNNFNMNYCEMCTNPVMNDDTFIIYTTGIANWGDINTVLKSWIENNILENILSMIPSFYKNVQIHHYDPIINVTETSIPKNLINEIQTRLYTNDINYPRIIQSLFFQERLLDVKLKKNYIIIDFAHVFKYTKKRDVVEIAGNYKESNKEEKKLKTVYIGFIGNSIDLKNNDCISHRIIKSNFFRVKDNRTVETYIDSMIENNYNFDPMYPQDKIVEIVSVIKKFLMGVWREKNGIVNDDFDEIFNGDFLLLLVKNILNNIFNGFNESVLISLCTNYAFDNFF</sequence>
<protein>
    <recommendedName>
        <fullName evidence="4">RanBP2-type domain-containing protein</fullName>
    </recommendedName>
</protein>
<evidence type="ECO:0000256" key="2">
    <source>
        <dbReference type="ARBA" id="ARBA00022771"/>
    </source>
</evidence>
<accession>A0A5E8CJJ7</accession>
<gene>
    <name evidence="5" type="ORF">CPAV1605_1212</name>
</gene>
<keyword evidence="2" id="KW-0863">Zinc-finger</keyword>
<name>A0A5E8CJJ7_9ZZZZ</name>
<evidence type="ECO:0000259" key="4">
    <source>
        <dbReference type="PROSITE" id="PS01358"/>
    </source>
</evidence>
<dbReference type="InterPro" id="IPR001876">
    <property type="entry name" value="Znf_RanBP2"/>
</dbReference>
<dbReference type="InterPro" id="IPR036443">
    <property type="entry name" value="Znf_RanBP2_sf"/>
</dbReference>
<proteinExistence type="predicted"/>
<keyword evidence="1" id="KW-0479">Metal-binding</keyword>
<dbReference type="PROSITE" id="PS01358">
    <property type="entry name" value="ZF_RANBP2_1"/>
    <property type="match status" value="1"/>
</dbReference>
<organism evidence="5">
    <name type="scientific">seawater metagenome</name>
    <dbReference type="NCBI Taxonomy" id="1561972"/>
    <lineage>
        <taxon>unclassified sequences</taxon>
        <taxon>metagenomes</taxon>
        <taxon>ecological metagenomes</taxon>
    </lineage>
</organism>
<evidence type="ECO:0000256" key="3">
    <source>
        <dbReference type="ARBA" id="ARBA00022833"/>
    </source>
</evidence>
<dbReference type="GO" id="GO:0008270">
    <property type="term" value="F:zinc ion binding"/>
    <property type="evidence" value="ECO:0007669"/>
    <property type="project" value="UniProtKB-KW"/>
</dbReference>
<dbReference type="SUPFAM" id="SSF90209">
    <property type="entry name" value="Ran binding protein zinc finger-like"/>
    <property type="match status" value="1"/>
</dbReference>
<dbReference type="AlphaFoldDB" id="A0A5E8CJJ7"/>
<reference evidence="5" key="1">
    <citation type="submission" date="2019-09" db="EMBL/GenBank/DDBJ databases">
        <authorList>
            <person name="Needham M D."/>
        </authorList>
    </citation>
    <scope>NUCLEOTIDE SEQUENCE</scope>
</reference>
<dbReference type="EMBL" id="CABVLZ010000004">
    <property type="protein sequence ID" value="VVU95461.1"/>
    <property type="molecule type" value="Genomic_DNA"/>
</dbReference>
<evidence type="ECO:0000313" key="5">
    <source>
        <dbReference type="EMBL" id="VVU95461.1"/>
    </source>
</evidence>
<evidence type="ECO:0000256" key="1">
    <source>
        <dbReference type="ARBA" id="ARBA00022723"/>
    </source>
</evidence>
<keyword evidence="3" id="KW-0862">Zinc</keyword>
<feature type="domain" description="RanBP2-type" evidence="4">
    <location>
        <begin position="5"/>
        <end position="24"/>
    </location>
</feature>